<feature type="transmembrane region" description="Helical" evidence="3">
    <location>
        <begin position="96"/>
        <end position="116"/>
    </location>
</feature>
<dbReference type="Gene3D" id="1.10.10.1320">
    <property type="entry name" value="Anti-sigma factor, zinc-finger domain"/>
    <property type="match status" value="1"/>
</dbReference>
<evidence type="ECO:0000313" key="5">
    <source>
        <dbReference type="Proteomes" id="UP000619260"/>
    </source>
</evidence>
<dbReference type="Proteomes" id="UP000619260">
    <property type="component" value="Unassembled WGS sequence"/>
</dbReference>
<keyword evidence="5" id="KW-1185">Reference proteome</keyword>
<reference evidence="4" key="1">
    <citation type="submission" date="2021-01" db="EMBL/GenBank/DDBJ databases">
        <title>Whole genome shotgun sequence of Virgisporangium aliadipatigenens NBRC 105644.</title>
        <authorList>
            <person name="Komaki H."/>
            <person name="Tamura T."/>
        </authorList>
    </citation>
    <scope>NUCLEOTIDE SEQUENCE</scope>
    <source>
        <strain evidence="4">NBRC 105644</strain>
    </source>
</reference>
<keyword evidence="3" id="KW-1133">Transmembrane helix</keyword>
<keyword evidence="3" id="KW-0812">Transmembrane</keyword>
<sequence>MVERFGCDDAADLLLDVATGAATGADRDQVLQHADSCVICRTELADLAAVADGLLPLVPHREPPADFTEYVLDRIASSERPMSLVDERRRRRAPRVLAYAAALLLVAALGGGLVWWRTGTDRSVAADYRGALTAGNGKYIRAGQVLSEDGVQVGRVFAYQGDPSWLLLTVTSAPRDGTYSVHMYTKAGSQKDVGQCVVVDGACTLGVTIGDVNAGEIRVVRLECPVGTRLTASFAEPPAR</sequence>
<keyword evidence="2" id="KW-0804">Transcription</keyword>
<protein>
    <recommendedName>
        <fullName evidence="6">Zinc-finger domain-containing protein</fullName>
    </recommendedName>
</protein>
<proteinExistence type="predicted"/>
<evidence type="ECO:0000313" key="4">
    <source>
        <dbReference type="EMBL" id="GIJ49458.1"/>
    </source>
</evidence>
<dbReference type="AlphaFoldDB" id="A0A8J3YS78"/>
<evidence type="ECO:0000256" key="1">
    <source>
        <dbReference type="ARBA" id="ARBA00023015"/>
    </source>
</evidence>
<name>A0A8J3YS78_9ACTN</name>
<accession>A0A8J3YS78</accession>
<evidence type="ECO:0008006" key="6">
    <source>
        <dbReference type="Google" id="ProtNLM"/>
    </source>
</evidence>
<evidence type="ECO:0000256" key="3">
    <source>
        <dbReference type="SAM" id="Phobius"/>
    </source>
</evidence>
<organism evidence="4 5">
    <name type="scientific">Virgisporangium aliadipatigenens</name>
    <dbReference type="NCBI Taxonomy" id="741659"/>
    <lineage>
        <taxon>Bacteria</taxon>
        <taxon>Bacillati</taxon>
        <taxon>Actinomycetota</taxon>
        <taxon>Actinomycetes</taxon>
        <taxon>Micromonosporales</taxon>
        <taxon>Micromonosporaceae</taxon>
        <taxon>Virgisporangium</taxon>
    </lineage>
</organism>
<gene>
    <name evidence="4" type="ORF">Val02_63440</name>
</gene>
<keyword evidence="3" id="KW-0472">Membrane</keyword>
<dbReference type="RefSeq" id="WP_203902930.1">
    <property type="nucleotide sequence ID" value="NZ_BOPF01000028.1"/>
</dbReference>
<dbReference type="InterPro" id="IPR041916">
    <property type="entry name" value="Anti_sigma_zinc_sf"/>
</dbReference>
<keyword evidence="1" id="KW-0805">Transcription regulation</keyword>
<evidence type="ECO:0000256" key="2">
    <source>
        <dbReference type="ARBA" id="ARBA00023163"/>
    </source>
</evidence>
<dbReference type="EMBL" id="BOPF01000028">
    <property type="protein sequence ID" value="GIJ49458.1"/>
    <property type="molecule type" value="Genomic_DNA"/>
</dbReference>
<comment type="caution">
    <text evidence="4">The sequence shown here is derived from an EMBL/GenBank/DDBJ whole genome shotgun (WGS) entry which is preliminary data.</text>
</comment>